<dbReference type="InterPro" id="IPR005471">
    <property type="entry name" value="Tscrpt_reg_IclR_N"/>
</dbReference>
<evidence type="ECO:0000313" key="7">
    <source>
        <dbReference type="Proteomes" id="UP000196878"/>
    </source>
</evidence>
<dbReference type="Gene3D" id="1.10.10.10">
    <property type="entry name" value="Winged helix-like DNA-binding domain superfamily/Winged helix DNA-binding domain"/>
    <property type="match status" value="1"/>
</dbReference>
<dbReference type="RefSeq" id="WP_088216740.1">
    <property type="nucleotide sequence ID" value="NZ_NIPW01000042.1"/>
</dbReference>
<dbReference type="SMART" id="SM00346">
    <property type="entry name" value="HTH_ICLR"/>
    <property type="match status" value="1"/>
</dbReference>
<dbReference type="EMBL" id="NIPW01000042">
    <property type="protein sequence ID" value="OWJ75136.1"/>
    <property type="molecule type" value="Genomic_DNA"/>
</dbReference>
<dbReference type="PANTHER" id="PTHR30136:SF34">
    <property type="entry name" value="TRANSCRIPTIONAL REGULATOR"/>
    <property type="match status" value="1"/>
</dbReference>
<dbReference type="PANTHER" id="PTHR30136">
    <property type="entry name" value="HELIX-TURN-HELIX TRANSCRIPTIONAL REGULATOR, ICLR FAMILY"/>
    <property type="match status" value="1"/>
</dbReference>
<dbReference type="OrthoDB" id="8357778at2"/>
<dbReference type="InterPro" id="IPR029016">
    <property type="entry name" value="GAF-like_dom_sf"/>
</dbReference>
<evidence type="ECO:0000259" key="5">
    <source>
        <dbReference type="PROSITE" id="PS51078"/>
    </source>
</evidence>
<dbReference type="PROSITE" id="PS51077">
    <property type="entry name" value="HTH_ICLR"/>
    <property type="match status" value="1"/>
</dbReference>
<feature type="domain" description="IclR-ED" evidence="5">
    <location>
        <begin position="76"/>
        <end position="256"/>
    </location>
</feature>
<keyword evidence="1" id="KW-0805">Transcription regulation</keyword>
<name>A0A212A7A0_9RHOB</name>
<dbReference type="PROSITE" id="PS51078">
    <property type="entry name" value="ICLR_ED"/>
    <property type="match status" value="1"/>
</dbReference>
<evidence type="ECO:0000259" key="4">
    <source>
        <dbReference type="PROSITE" id="PS51077"/>
    </source>
</evidence>
<accession>A0A212A7A0</accession>
<evidence type="ECO:0000256" key="3">
    <source>
        <dbReference type="ARBA" id="ARBA00023163"/>
    </source>
</evidence>
<dbReference type="InterPro" id="IPR036388">
    <property type="entry name" value="WH-like_DNA-bd_sf"/>
</dbReference>
<dbReference type="InterPro" id="IPR014757">
    <property type="entry name" value="Tscrpt_reg_IclR_C"/>
</dbReference>
<dbReference type="GO" id="GO:0003700">
    <property type="term" value="F:DNA-binding transcription factor activity"/>
    <property type="evidence" value="ECO:0007669"/>
    <property type="project" value="TreeGrafter"/>
</dbReference>
<dbReference type="GO" id="GO:0003677">
    <property type="term" value="F:DNA binding"/>
    <property type="evidence" value="ECO:0007669"/>
    <property type="project" value="UniProtKB-KW"/>
</dbReference>
<proteinExistence type="predicted"/>
<evidence type="ECO:0000256" key="1">
    <source>
        <dbReference type="ARBA" id="ARBA00023015"/>
    </source>
</evidence>
<dbReference type="SUPFAM" id="SSF46785">
    <property type="entry name" value="Winged helix' DNA-binding domain"/>
    <property type="match status" value="1"/>
</dbReference>
<sequence>MRSPEQGKDRYLVPGLVRGLSTLKLFTPETPNLSLSQIAASLGITRSAAFRTVYTLAAEGCLLHDERTETYALGPGVMRLTYGYFATREVVEISQPELEKLRSLTGWSVHLGVLDGTSVLYVMRLAGPKHDSSIIHVGSRLPARATTLGRVLLSGLSETEILSRFRVEGVSTPKAGSASTIARQARADAALPAIVHLGDFQADIISAAAPIRNMIGDIIAAVNLTAPNAVVEREAVEDVRKQLIATTMRISTLLGWDARG</sequence>
<evidence type="ECO:0000313" key="6">
    <source>
        <dbReference type="EMBL" id="OWJ75136.1"/>
    </source>
</evidence>
<dbReference type="AlphaFoldDB" id="A0A212A7A0"/>
<dbReference type="SUPFAM" id="SSF55781">
    <property type="entry name" value="GAF domain-like"/>
    <property type="match status" value="1"/>
</dbReference>
<dbReference type="InterPro" id="IPR050707">
    <property type="entry name" value="HTH_MetabolicPath_Reg"/>
</dbReference>
<evidence type="ECO:0000256" key="2">
    <source>
        <dbReference type="ARBA" id="ARBA00023125"/>
    </source>
</evidence>
<dbReference type="Pfam" id="PF01614">
    <property type="entry name" value="IclR_C"/>
    <property type="match status" value="1"/>
</dbReference>
<organism evidence="6 7">
    <name type="scientific">Haematobacter genomosp. 1</name>
    <dbReference type="NCBI Taxonomy" id="366618"/>
    <lineage>
        <taxon>Bacteria</taxon>
        <taxon>Pseudomonadati</taxon>
        <taxon>Pseudomonadota</taxon>
        <taxon>Alphaproteobacteria</taxon>
        <taxon>Rhodobacterales</taxon>
        <taxon>Paracoccaceae</taxon>
        <taxon>Haematobacter</taxon>
    </lineage>
</organism>
<dbReference type="InterPro" id="IPR036390">
    <property type="entry name" value="WH_DNA-bd_sf"/>
</dbReference>
<keyword evidence="7" id="KW-1185">Reference proteome</keyword>
<protein>
    <submittedName>
        <fullName evidence="6">IclR family transcriptional regulator</fullName>
    </submittedName>
</protein>
<dbReference type="GO" id="GO:0045892">
    <property type="term" value="P:negative regulation of DNA-templated transcription"/>
    <property type="evidence" value="ECO:0007669"/>
    <property type="project" value="TreeGrafter"/>
</dbReference>
<reference evidence="6 7" key="1">
    <citation type="submission" date="2016-12" db="EMBL/GenBank/DDBJ databases">
        <title>Comparison of Traditional DNA-DNA Hybridization with In Silico Genomic Analysis.</title>
        <authorList>
            <person name="Nicholson A.C."/>
            <person name="Humrighouse B.W."/>
            <person name="Graziano J."/>
            <person name="Lasker B."/>
            <person name="Whitney A.M."/>
            <person name="Mcquiston J.R."/>
        </authorList>
    </citation>
    <scope>NUCLEOTIDE SEQUENCE [LARGE SCALE GENOMIC DNA]</scope>
    <source>
        <strain evidence="6 7">H2240</strain>
    </source>
</reference>
<feature type="domain" description="HTH iclR-type" evidence="4">
    <location>
        <begin position="13"/>
        <end position="75"/>
    </location>
</feature>
<comment type="caution">
    <text evidence="6">The sequence shown here is derived from an EMBL/GenBank/DDBJ whole genome shotgun (WGS) entry which is preliminary data.</text>
</comment>
<keyword evidence="3" id="KW-0804">Transcription</keyword>
<keyword evidence="2" id="KW-0238">DNA-binding</keyword>
<dbReference type="Pfam" id="PF09339">
    <property type="entry name" value="HTH_IclR"/>
    <property type="match status" value="1"/>
</dbReference>
<gene>
    <name evidence="6" type="ORF">CDV49_17815</name>
</gene>
<dbReference type="Proteomes" id="UP000196878">
    <property type="component" value="Unassembled WGS sequence"/>
</dbReference>
<dbReference type="Gene3D" id="3.30.450.40">
    <property type="match status" value="1"/>
</dbReference>